<dbReference type="EMBL" id="UHDZ01000001">
    <property type="protein sequence ID" value="SUM74696.1"/>
    <property type="molecule type" value="Genomic_DNA"/>
</dbReference>
<accession>A0A380HB90</accession>
<feature type="transmembrane region" description="Helical" evidence="1">
    <location>
        <begin position="141"/>
        <end position="163"/>
    </location>
</feature>
<organism evidence="2 3">
    <name type="scientific">Staphylococcus saccharolyticus</name>
    <dbReference type="NCBI Taxonomy" id="33028"/>
    <lineage>
        <taxon>Bacteria</taxon>
        <taxon>Bacillati</taxon>
        <taxon>Bacillota</taxon>
        <taxon>Bacilli</taxon>
        <taxon>Bacillales</taxon>
        <taxon>Staphylococcaceae</taxon>
        <taxon>Staphylococcus</taxon>
    </lineage>
</organism>
<gene>
    <name evidence="2" type="ORF">NCTC11807_02715</name>
</gene>
<feature type="transmembrane region" description="Helical" evidence="1">
    <location>
        <begin position="108"/>
        <end position="129"/>
    </location>
</feature>
<keyword evidence="1" id="KW-0472">Membrane</keyword>
<sequence length="208" mass="23307">MKGLILSIFYSAKRSFFIYLIVGIIAAIVFSFLNPTMNSFLAIIFLIGPITDNFNREKDSRCMNYISTLPVKRADYVKSYYMIFIMCLIIGIVVGVPSVGIITQSLSMVFISLCVGIGSAGTYSIMFPLTFKFGSDNSNVIVMSTTFAVIIIYFVFYISSMIFTNNYSDSFASMLSNTQSYMIYGIFGLISLMSSFILSIKIFNKQKL</sequence>
<keyword evidence="3" id="KW-1185">Reference proteome</keyword>
<dbReference type="InterPro" id="IPR025699">
    <property type="entry name" value="ABC2_memb-like"/>
</dbReference>
<dbReference type="RefSeq" id="WP_115314073.1">
    <property type="nucleotide sequence ID" value="NZ_CP066042.1"/>
</dbReference>
<proteinExistence type="predicted"/>
<keyword evidence="1" id="KW-1133">Transmembrane helix</keyword>
<name>A0A380HB90_9STAP</name>
<dbReference type="Proteomes" id="UP000255425">
    <property type="component" value="Unassembled WGS sequence"/>
</dbReference>
<evidence type="ECO:0000256" key="1">
    <source>
        <dbReference type="SAM" id="Phobius"/>
    </source>
</evidence>
<feature type="transmembrane region" description="Helical" evidence="1">
    <location>
        <begin position="183"/>
        <end position="203"/>
    </location>
</feature>
<evidence type="ECO:0000313" key="3">
    <source>
        <dbReference type="Proteomes" id="UP000255425"/>
    </source>
</evidence>
<feature type="transmembrane region" description="Helical" evidence="1">
    <location>
        <begin position="80"/>
        <end position="102"/>
    </location>
</feature>
<keyword evidence="1" id="KW-0812">Transmembrane</keyword>
<protein>
    <submittedName>
        <fullName evidence="2">Membrane protein</fullName>
    </submittedName>
</protein>
<dbReference type="GeneID" id="63935438"/>
<reference evidence="2 3" key="1">
    <citation type="submission" date="2018-06" db="EMBL/GenBank/DDBJ databases">
        <authorList>
            <consortium name="Pathogen Informatics"/>
            <person name="Doyle S."/>
        </authorList>
    </citation>
    <scope>NUCLEOTIDE SEQUENCE [LARGE SCALE GENOMIC DNA]</scope>
    <source>
        <strain evidence="2 3">NCTC11807</strain>
    </source>
</reference>
<feature type="transmembrane region" description="Helical" evidence="1">
    <location>
        <begin position="16"/>
        <end position="33"/>
    </location>
</feature>
<evidence type="ECO:0000313" key="2">
    <source>
        <dbReference type="EMBL" id="SUM74696.1"/>
    </source>
</evidence>
<dbReference type="AlphaFoldDB" id="A0A380HB90"/>
<dbReference type="Pfam" id="PF13346">
    <property type="entry name" value="ABC2_membrane_5"/>
    <property type="match status" value="1"/>
</dbReference>